<evidence type="ECO:0000313" key="3">
    <source>
        <dbReference type="EMBL" id="KJE95367.1"/>
    </source>
</evidence>
<dbReference type="InParanoid" id="A0A0D2VV83"/>
<sequence length="537" mass="57934">MAEIAVMLPDEVTTVMVRPPAASTTTIDDLLNSLLHNYPAAVTALLNVWTAPPGAPDGIFSLKSKFALHELAVSSDAPSKETLLQPTERLSAVQSRWSHLMEEGKVQLVQVRRSFFFKLVNTDHAITINFNTFFRMSQGVSETHFRLYITPLMTIADASALVFKRLKLKETDPTKFGIFGAEKADGIANRELEATENLLQLRDAWETTDPSFFQYQTKADLSSNLGADKEGWLEKEGFNVKSWKTRWFVLKGTSLFYYKDQKDSKPLGQIADIDKAEVRTIEHPFEDAKPGKKNIFATLKGSSSLRPKGSYFFEIVLPDRTWRLAANESQNILDWVEAIKDAAKRLVHRERSIQQETIKAKPLASAEGKLVDSAQTGRVELPVKAQPAPAAAPAPAATAAAAADDKRVSVAVFEMDDEPEVVLTPVAADSAFSDILAQGEPSWAAPAPVAAAAAAAAPAPVPAPQPTPVVAQDPVVEAPAEIEAPAVAAAAPVDQSALAAAQAAAAAPRPDSFRVSKVGASFDQLEGMLNDLTASLD</sequence>
<organism evidence="3 4">
    <name type="scientific">Capsaspora owczarzaki (strain ATCC 30864)</name>
    <dbReference type="NCBI Taxonomy" id="595528"/>
    <lineage>
        <taxon>Eukaryota</taxon>
        <taxon>Filasterea</taxon>
        <taxon>Capsaspora</taxon>
    </lineage>
</organism>
<protein>
    <recommendedName>
        <fullName evidence="2">PH domain-containing protein</fullName>
    </recommendedName>
</protein>
<dbReference type="PhylomeDB" id="A0A0D2VV83"/>
<dbReference type="SUPFAM" id="SSF50729">
    <property type="entry name" value="PH domain-like"/>
    <property type="match status" value="1"/>
</dbReference>
<dbReference type="GO" id="GO:0042147">
    <property type="term" value="P:retrograde transport, endosome to Golgi"/>
    <property type="evidence" value="ECO:0007669"/>
    <property type="project" value="TreeGrafter"/>
</dbReference>
<dbReference type="GO" id="GO:0005829">
    <property type="term" value="C:cytosol"/>
    <property type="evidence" value="ECO:0007669"/>
    <property type="project" value="GOC"/>
</dbReference>
<dbReference type="Gene3D" id="2.30.29.30">
    <property type="entry name" value="Pleckstrin-homology domain (PH domain)/Phosphotyrosine-binding domain (PTB)"/>
    <property type="match status" value="1"/>
</dbReference>
<dbReference type="PROSITE" id="PS50003">
    <property type="entry name" value="PH_DOMAIN"/>
    <property type="match status" value="1"/>
</dbReference>
<dbReference type="Pfam" id="PF00169">
    <property type="entry name" value="PH"/>
    <property type="match status" value="1"/>
</dbReference>
<evidence type="ECO:0000313" key="4">
    <source>
        <dbReference type="Proteomes" id="UP000008743"/>
    </source>
</evidence>
<reference evidence="4" key="1">
    <citation type="submission" date="2011-02" db="EMBL/GenBank/DDBJ databases">
        <title>The Genome Sequence of Capsaspora owczarzaki ATCC 30864.</title>
        <authorList>
            <person name="Russ C."/>
            <person name="Cuomo C."/>
            <person name="Burger G."/>
            <person name="Gray M.W."/>
            <person name="Holland P.W.H."/>
            <person name="King N."/>
            <person name="Lang F.B.F."/>
            <person name="Roger A.J."/>
            <person name="Ruiz-Trillo I."/>
            <person name="Young S.K."/>
            <person name="Zeng Q."/>
            <person name="Gargeya S."/>
            <person name="Alvarado L."/>
            <person name="Berlin A."/>
            <person name="Chapman S.B."/>
            <person name="Chen Z."/>
            <person name="Freedman E."/>
            <person name="Gellesch M."/>
            <person name="Goldberg J."/>
            <person name="Griggs A."/>
            <person name="Gujja S."/>
            <person name="Heilman E."/>
            <person name="Heiman D."/>
            <person name="Howarth C."/>
            <person name="Mehta T."/>
            <person name="Neiman D."/>
            <person name="Pearson M."/>
            <person name="Roberts A."/>
            <person name="Saif S."/>
            <person name="Shea T."/>
            <person name="Shenoy N."/>
            <person name="Sisk P."/>
            <person name="Stolte C."/>
            <person name="Sykes S."/>
            <person name="White J."/>
            <person name="Yandava C."/>
            <person name="Haas B."/>
            <person name="Nusbaum C."/>
            <person name="Birren B."/>
        </authorList>
    </citation>
    <scope>NUCLEOTIDE SEQUENCE</scope>
    <source>
        <strain evidence="4">ATCC 30864</strain>
    </source>
</reference>
<dbReference type="eggNOG" id="KOG1703">
    <property type="taxonomic scope" value="Eukaryota"/>
</dbReference>
<dbReference type="SMART" id="SM00233">
    <property type="entry name" value="PH"/>
    <property type="match status" value="1"/>
</dbReference>
<dbReference type="GO" id="GO:0007032">
    <property type="term" value="P:endosome organization"/>
    <property type="evidence" value="ECO:0007669"/>
    <property type="project" value="TreeGrafter"/>
</dbReference>
<dbReference type="GO" id="GO:0005769">
    <property type="term" value="C:early endosome"/>
    <property type="evidence" value="ECO:0007669"/>
    <property type="project" value="TreeGrafter"/>
</dbReference>
<proteinExistence type="predicted"/>
<gene>
    <name evidence="3" type="ORF">CAOG_005821</name>
</gene>
<keyword evidence="1" id="KW-0597">Phosphoprotein</keyword>
<name>A0A0D2VV83_CAPO3</name>
<dbReference type="GO" id="GO:0055037">
    <property type="term" value="C:recycling endosome"/>
    <property type="evidence" value="ECO:0007669"/>
    <property type="project" value="TreeGrafter"/>
</dbReference>
<dbReference type="EMBL" id="KE346369">
    <property type="protein sequence ID" value="KJE95367.1"/>
    <property type="molecule type" value="Genomic_DNA"/>
</dbReference>
<dbReference type="PANTHER" id="PTHR22902:SF27">
    <property type="entry name" value="PLECKSTRIN HOMOLOGY DOMAIN-CONTAINING FAMILY A MEMBER 3"/>
    <property type="match status" value="1"/>
</dbReference>
<dbReference type="AlphaFoldDB" id="A0A0D2VV83"/>
<dbReference type="FunFam" id="2.30.29.30:FF:000286">
    <property type="entry name" value="PH-protein kinase domain containing protein"/>
    <property type="match status" value="1"/>
</dbReference>
<dbReference type="InterPro" id="IPR011993">
    <property type="entry name" value="PH-like_dom_sf"/>
</dbReference>
<accession>A0A0D2VV83</accession>
<keyword evidence="4" id="KW-1185">Reference proteome</keyword>
<feature type="domain" description="PH" evidence="2">
    <location>
        <begin position="226"/>
        <end position="344"/>
    </location>
</feature>
<dbReference type="GO" id="GO:0005802">
    <property type="term" value="C:trans-Golgi network"/>
    <property type="evidence" value="ECO:0007669"/>
    <property type="project" value="TreeGrafter"/>
</dbReference>
<dbReference type="RefSeq" id="XP_004345411.2">
    <property type="nucleotide sequence ID" value="XM_004345361.2"/>
</dbReference>
<dbReference type="InterPro" id="IPR001849">
    <property type="entry name" value="PH_domain"/>
</dbReference>
<dbReference type="OrthoDB" id="185175at2759"/>
<dbReference type="Proteomes" id="UP000008743">
    <property type="component" value="Unassembled WGS sequence"/>
</dbReference>
<evidence type="ECO:0000256" key="1">
    <source>
        <dbReference type="ARBA" id="ARBA00022553"/>
    </source>
</evidence>
<dbReference type="GO" id="GO:0001881">
    <property type="term" value="P:receptor recycling"/>
    <property type="evidence" value="ECO:0007669"/>
    <property type="project" value="TreeGrafter"/>
</dbReference>
<dbReference type="InterPro" id="IPR045188">
    <property type="entry name" value="Boi1/Boi2-like"/>
</dbReference>
<dbReference type="PANTHER" id="PTHR22902">
    <property type="entry name" value="SESQUIPEDALIAN"/>
    <property type="match status" value="1"/>
</dbReference>
<evidence type="ECO:0000259" key="2">
    <source>
        <dbReference type="PROSITE" id="PS50003"/>
    </source>
</evidence>